<comment type="caution">
    <text evidence="2">The sequence shown here is derived from an EMBL/GenBank/DDBJ whole genome shotgun (WGS) entry which is preliminary data.</text>
</comment>
<organism evidence="2 3">
    <name type="scientific">Mycena albidolilacea</name>
    <dbReference type="NCBI Taxonomy" id="1033008"/>
    <lineage>
        <taxon>Eukaryota</taxon>
        <taxon>Fungi</taxon>
        <taxon>Dikarya</taxon>
        <taxon>Basidiomycota</taxon>
        <taxon>Agaricomycotina</taxon>
        <taxon>Agaricomycetes</taxon>
        <taxon>Agaricomycetidae</taxon>
        <taxon>Agaricales</taxon>
        <taxon>Marasmiineae</taxon>
        <taxon>Mycenaceae</taxon>
        <taxon>Mycena</taxon>
    </lineage>
</organism>
<name>A0AAD7EFY4_9AGAR</name>
<dbReference type="EMBL" id="JARIHO010000053">
    <property type="protein sequence ID" value="KAJ7320815.1"/>
    <property type="molecule type" value="Genomic_DNA"/>
</dbReference>
<reference evidence="2" key="1">
    <citation type="submission" date="2023-03" db="EMBL/GenBank/DDBJ databases">
        <title>Massive genome expansion in bonnet fungi (Mycena s.s.) driven by repeated elements and novel gene families across ecological guilds.</title>
        <authorList>
            <consortium name="Lawrence Berkeley National Laboratory"/>
            <person name="Harder C.B."/>
            <person name="Miyauchi S."/>
            <person name="Viragh M."/>
            <person name="Kuo A."/>
            <person name="Thoen E."/>
            <person name="Andreopoulos B."/>
            <person name="Lu D."/>
            <person name="Skrede I."/>
            <person name="Drula E."/>
            <person name="Henrissat B."/>
            <person name="Morin E."/>
            <person name="Kohler A."/>
            <person name="Barry K."/>
            <person name="LaButti K."/>
            <person name="Morin E."/>
            <person name="Salamov A."/>
            <person name="Lipzen A."/>
            <person name="Mereny Z."/>
            <person name="Hegedus B."/>
            <person name="Baldrian P."/>
            <person name="Stursova M."/>
            <person name="Weitz H."/>
            <person name="Taylor A."/>
            <person name="Grigoriev I.V."/>
            <person name="Nagy L.G."/>
            <person name="Martin F."/>
            <person name="Kauserud H."/>
        </authorList>
    </citation>
    <scope>NUCLEOTIDE SEQUENCE</scope>
    <source>
        <strain evidence="2">CBHHK002</strain>
    </source>
</reference>
<gene>
    <name evidence="2" type="ORF">DFH08DRAFT_819072</name>
</gene>
<keyword evidence="3" id="KW-1185">Reference proteome</keyword>
<feature type="compositionally biased region" description="Basic and acidic residues" evidence="1">
    <location>
        <begin position="210"/>
        <end position="227"/>
    </location>
</feature>
<dbReference type="AlphaFoldDB" id="A0AAD7EFY4"/>
<accession>A0AAD7EFY4</accession>
<evidence type="ECO:0000313" key="3">
    <source>
        <dbReference type="Proteomes" id="UP001218218"/>
    </source>
</evidence>
<feature type="region of interest" description="Disordered" evidence="1">
    <location>
        <begin position="208"/>
        <end position="227"/>
    </location>
</feature>
<sequence length="246" mass="27242">MFLIGIQQIFNCSTAKGGKVPEVGESTIGKDSAAGVAQGSEWGVQGGSWRDQPDKNFRRPCLGLLPQRGARRCAEEIASQATPRGAALDADTSISSLRVGGKGAAAEQNADAWAGVTQNGAWSGGQRARRREEGAEAAIWSRRAFNLEFGTWITAQMCLRITRPPRSRLVKFGPKFGAWNTARTPINWELDLWLSFETRGTRFECNPADSFRRRDGRNGGRRERASMPHDIQHRMIQVNRELTTFH</sequence>
<proteinExistence type="predicted"/>
<protein>
    <submittedName>
        <fullName evidence="2">Uncharacterized protein</fullName>
    </submittedName>
</protein>
<evidence type="ECO:0000256" key="1">
    <source>
        <dbReference type="SAM" id="MobiDB-lite"/>
    </source>
</evidence>
<dbReference type="Proteomes" id="UP001218218">
    <property type="component" value="Unassembled WGS sequence"/>
</dbReference>
<evidence type="ECO:0000313" key="2">
    <source>
        <dbReference type="EMBL" id="KAJ7320815.1"/>
    </source>
</evidence>